<organism evidence="1 2">
    <name type="scientific">Trichomonas vaginalis (strain ATCC PRA-98 / G3)</name>
    <dbReference type="NCBI Taxonomy" id="412133"/>
    <lineage>
        <taxon>Eukaryota</taxon>
        <taxon>Metamonada</taxon>
        <taxon>Parabasalia</taxon>
        <taxon>Trichomonadida</taxon>
        <taxon>Trichomonadidae</taxon>
        <taxon>Trichomonas</taxon>
    </lineage>
</organism>
<dbReference type="EMBL" id="DS113275">
    <property type="protein sequence ID" value="EAY14135.1"/>
    <property type="molecule type" value="Genomic_DNA"/>
</dbReference>
<proteinExistence type="predicted"/>
<sequence length="237" mass="27058">MCDVFTRLYENSTSHRPKAERKVRDSIRKEETEKWKLTLAANCYLVDRNDAPQAENLEVISSLNSISLHRKRPRTSSTKNRKNPVLNENRRTVSTIMDRKGSVVCVDNYIITDSVEPTPYAICKPEEPLSARRFYQPTVTPKSPRFNTEKYKSQIQMTKPKQIQWAPTEHITVTNLNVQTDKNLKKAGPKSGIMVDIDHVEDINEEIPKPTPLISSTGTTWDNYGFPLSVSSILDPI</sequence>
<keyword evidence="2" id="KW-1185">Reference proteome</keyword>
<dbReference type="AlphaFoldDB" id="A2DZR7"/>
<dbReference type="KEGG" id="tva:4772123"/>
<evidence type="ECO:0000313" key="2">
    <source>
        <dbReference type="Proteomes" id="UP000001542"/>
    </source>
</evidence>
<dbReference type="Proteomes" id="UP000001542">
    <property type="component" value="Unassembled WGS sequence"/>
</dbReference>
<reference evidence="1" key="1">
    <citation type="submission" date="2006-10" db="EMBL/GenBank/DDBJ databases">
        <authorList>
            <person name="Amadeo P."/>
            <person name="Zhao Q."/>
            <person name="Wortman J."/>
            <person name="Fraser-Liggett C."/>
            <person name="Carlton J."/>
        </authorList>
    </citation>
    <scope>NUCLEOTIDE SEQUENCE</scope>
    <source>
        <strain evidence="1">G3</strain>
    </source>
</reference>
<gene>
    <name evidence="1" type="ORF">TVAG_351830</name>
</gene>
<reference evidence="1" key="2">
    <citation type="journal article" date="2007" name="Science">
        <title>Draft genome sequence of the sexually transmitted pathogen Trichomonas vaginalis.</title>
        <authorList>
            <person name="Carlton J.M."/>
            <person name="Hirt R.P."/>
            <person name="Silva J.C."/>
            <person name="Delcher A.L."/>
            <person name="Schatz M."/>
            <person name="Zhao Q."/>
            <person name="Wortman J.R."/>
            <person name="Bidwell S.L."/>
            <person name="Alsmark U.C.M."/>
            <person name="Besteiro S."/>
            <person name="Sicheritz-Ponten T."/>
            <person name="Noel C.J."/>
            <person name="Dacks J.B."/>
            <person name="Foster P.G."/>
            <person name="Simillion C."/>
            <person name="Van de Peer Y."/>
            <person name="Miranda-Saavedra D."/>
            <person name="Barton G.J."/>
            <person name="Westrop G.D."/>
            <person name="Mueller S."/>
            <person name="Dessi D."/>
            <person name="Fiori P.L."/>
            <person name="Ren Q."/>
            <person name="Paulsen I."/>
            <person name="Zhang H."/>
            <person name="Bastida-Corcuera F.D."/>
            <person name="Simoes-Barbosa A."/>
            <person name="Brown M.T."/>
            <person name="Hayes R.D."/>
            <person name="Mukherjee M."/>
            <person name="Okumura C.Y."/>
            <person name="Schneider R."/>
            <person name="Smith A.J."/>
            <person name="Vanacova S."/>
            <person name="Villalvazo M."/>
            <person name="Haas B.J."/>
            <person name="Pertea M."/>
            <person name="Feldblyum T.V."/>
            <person name="Utterback T.R."/>
            <person name="Shu C.L."/>
            <person name="Osoegawa K."/>
            <person name="de Jong P.J."/>
            <person name="Hrdy I."/>
            <person name="Horvathova L."/>
            <person name="Zubacova Z."/>
            <person name="Dolezal P."/>
            <person name="Malik S.B."/>
            <person name="Logsdon J.M. Jr."/>
            <person name="Henze K."/>
            <person name="Gupta A."/>
            <person name="Wang C.C."/>
            <person name="Dunne R.L."/>
            <person name="Upcroft J.A."/>
            <person name="Upcroft P."/>
            <person name="White O."/>
            <person name="Salzberg S.L."/>
            <person name="Tang P."/>
            <person name="Chiu C.-H."/>
            <person name="Lee Y.-S."/>
            <person name="Embley T.M."/>
            <person name="Coombs G.H."/>
            <person name="Mottram J.C."/>
            <person name="Tachezy J."/>
            <person name="Fraser-Liggett C.M."/>
            <person name="Johnson P.J."/>
        </authorList>
    </citation>
    <scope>NUCLEOTIDE SEQUENCE [LARGE SCALE GENOMIC DNA]</scope>
    <source>
        <strain evidence="1">G3</strain>
    </source>
</reference>
<protein>
    <submittedName>
        <fullName evidence="1">Uncharacterized protein</fullName>
    </submittedName>
</protein>
<name>A2DZR7_TRIV3</name>
<evidence type="ECO:0000313" key="1">
    <source>
        <dbReference type="EMBL" id="EAY14135.1"/>
    </source>
</evidence>
<accession>A2DZR7</accession>
<dbReference type="InParanoid" id="A2DZR7"/>
<dbReference type="RefSeq" id="XP_001326358.1">
    <property type="nucleotide sequence ID" value="XM_001326323.1"/>
</dbReference>
<dbReference type="VEuPathDB" id="TrichDB:TVAG_351830"/>
<dbReference type="VEuPathDB" id="TrichDB:TVAGG3_0261400"/>